<feature type="transmembrane region" description="Helical" evidence="1">
    <location>
        <begin position="263"/>
        <end position="285"/>
    </location>
</feature>
<feature type="transmembrane region" description="Helical" evidence="1">
    <location>
        <begin position="201"/>
        <end position="226"/>
    </location>
</feature>
<feature type="transmembrane region" description="Helical" evidence="1">
    <location>
        <begin position="297"/>
        <end position="316"/>
    </location>
</feature>
<dbReference type="PANTHER" id="PTHR11360">
    <property type="entry name" value="MONOCARBOXYLATE TRANSPORTER"/>
    <property type="match status" value="1"/>
</dbReference>
<feature type="transmembrane region" description="Helical" evidence="1">
    <location>
        <begin position="72"/>
        <end position="90"/>
    </location>
</feature>
<reference evidence="2 3" key="1">
    <citation type="submission" date="2019-07" db="EMBL/GenBank/DDBJ databases">
        <title>Genomics analysis of Aphanomyces spp. identifies a new class of oomycete effector associated with host adaptation.</title>
        <authorList>
            <person name="Gaulin E."/>
        </authorList>
    </citation>
    <scope>NUCLEOTIDE SEQUENCE [LARGE SCALE GENOMIC DNA]</scope>
    <source>
        <strain evidence="2 3">ATCC 201684</strain>
    </source>
</reference>
<evidence type="ECO:0008006" key="4">
    <source>
        <dbReference type="Google" id="ProtNLM"/>
    </source>
</evidence>
<keyword evidence="1" id="KW-0812">Transmembrane</keyword>
<dbReference type="AlphaFoldDB" id="A0A6G0WEL1"/>
<comment type="caution">
    <text evidence="2">The sequence shown here is derived from an EMBL/GenBank/DDBJ whole genome shotgun (WGS) entry which is preliminary data.</text>
</comment>
<dbReference type="InterPro" id="IPR011701">
    <property type="entry name" value="MFS"/>
</dbReference>
<dbReference type="Proteomes" id="UP000481153">
    <property type="component" value="Unassembled WGS sequence"/>
</dbReference>
<dbReference type="PANTHER" id="PTHR11360:SF317">
    <property type="entry name" value="MAJOR FACILITATOR SUPERFAMILY (MFS) PROFILE DOMAIN-CONTAINING PROTEIN-RELATED"/>
    <property type="match status" value="1"/>
</dbReference>
<name>A0A6G0WEL1_9STRA</name>
<protein>
    <recommendedName>
        <fullName evidence="4">Major facilitator superfamily (MFS) profile domain-containing protein</fullName>
    </recommendedName>
</protein>
<sequence>MFQVYPLLYVGTGVLVAAGYGITIVVSISTVQKWFPDLRGVSGITVAGMGGGENIFKQVSQDLDDDGLRQVFLLHGGLALAFKLMATMVLRTPPPNYAVNGSDIHCIPLNKAPAAAHVQNNYLDVVVNYEVVGQNQSLTTDGIYFTHVKALSLVQCIFSPDFLFLYLAFAVSASPIVLFLSEMPAYVVIMLRATIDQTNYFVLHTNIACALGNVLGPILADAIIRIFYGNPAFVRKMVFMAFLLTQTISVAVLIQHIDNIDTFQWPLYIAASSSGVGFGIIPSLLSDLFGVYNAGTMFGLILTSWCAASVTIRVLLRESSSMALEIPSHLQVLLVISIVGCVMVGLARSSSMDRFYRGYQLTICGKVLIQRPSSRLMQELSSIKMSQDGPSDMLHEWISDEYTADYASDSTSPILLVHPDYHHMHVSTPRTTELLAWNRKIL</sequence>
<dbReference type="GO" id="GO:0022857">
    <property type="term" value="F:transmembrane transporter activity"/>
    <property type="evidence" value="ECO:0007669"/>
    <property type="project" value="InterPro"/>
</dbReference>
<feature type="transmembrane region" description="Helical" evidence="1">
    <location>
        <begin position="7"/>
        <end position="28"/>
    </location>
</feature>
<dbReference type="VEuPathDB" id="FungiDB:AeMF1_014732"/>
<dbReference type="SUPFAM" id="SSF103473">
    <property type="entry name" value="MFS general substrate transporter"/>
    <property type="match status" value="1"/>
</dbReference>
<feature type="transmembrane region" description="Helical" evidence="1">
    <location>
        <begin position="238"/>
        <end position="257"/>
    </location>
</feature>
<feature type="transmembrane region" description="Helical" evidence="1">
    <location>
        <begin position="162"/>
        <end position="181"/>
    </location>
</feature>
<organism evidence="2 3">
    <name type="scientific">Aphanomyces euteiches</name>
    <dbReference type="NCBI Taxonomy" id="100861"/>
    <lineage>
        <taxon>Eukaryota</taxon>
        <taxon>Sar</taxon>
        <taxon>Stramenopiles</taxon>
        <taxon>Oomycota</taxon>
        <taxon>Saprolegniomycetes</taxon>
        <taxon>Saprolegniales</taxon>
        <taxon>Verrucalvaceae</taxon>
        <taxon>Aphanomyces</taxon>
    </lineage>
</organism>
<keyword evidence="3" id="KW-1185">Reference proteome</keyword>
<dbReference type="InterPro" id="IPR050327">
    <property type="entry name" value="Proton-linked_MCT"/>
</dbReference>
<feature type="transmembrane region" description="Helical" evidence="1">
    <location>
        <begin position="328"/>
        <end position="347"/>
    </location>
</feature>
<dbReference type="InterPro" id="IPR036259">
    <property type="entry name" value="MFS_trans_sf"/>
</dbReference>
<evidence type="ECO:0000313" key="3">
    <source>
        <dbReference type="Proteomes" id="UP000481153"/>
    </source>
</evidence>
<accession>A0A6G0WEL1</accession>
<keyword evidence="1" id="KW-0472">Membrane</keyword>
<evidence type="ECO:0000256" key="1">
    <source>
        <dbReference type="SAM" id="Phobius"/>
    </source>
</evidence>
<proteinExistence type="predicted"/>
<dbReference type="Pfam" id="PF07690">
    <property type="entry name" value="MFS_1"/>
    <property type="match status" value="1"/>
</dbReference>
<dbReference type="EMBL" id="VJMJ01000233">
    <property type="protein sequence ID" value="KAF0725755.1"/>
    <property type="molecule type" value="Genomic_DNA"/>
</dbReference>
<evidence type="ECO:0000313" key="2">
    <source>
        <dbReference type="EMBL" id="KAF0725755.1"/>
    </source>
</evidence>
<keyword evidence="1" id="KW-1133">Transmembrane helix</keyword>
<gene>
    <name evidence="2" type="ORF">Ae201684_015842</name>
</gene>